<keyword evidence="3 4" id="KW-0326">Glycosidase</keyword>
<evidence type="ECO:0000256" key="4">
    <source>
        <dbReference type="RuleBase" id="RU362110"/>
    </source>
</evidence>
<feature type="signal peptide" evidence="6">
    <location>
        <begin position="1"/>
        <end position="19"/>
    </location>
</feature>
<evidence type="ECO:0008006" key="11">
    <source>
        <dbReference type="Google" id="ProtNLM"/>
    </source>
</evidence>
<keyword evidence="2 4" id="KW-0378">Hydrolase</keyword>
<dbReference type="Gene3D" id="2.60.120.560">
    <property type="entry name" value="Exo-inulinase, domain 1"/>
    <property type="match status" value="1"/>
</dbReference>
<feature type="compositionally biased region" description="Low complexity" evidence="5">
    <location>
        <begin position="51"/>
        <end position="72"/>
    </location>
</feature>
<evidence type="ECO:0000256" key="2">
    <source>
        <dbReference type="ARBA" id="ARBA00022801"/>
    </source>
</evidence>
<evidence type="ECO:0000259" key="7">
    <source>
        <dbReference type="Pfam" id="PF00251"/>
    </source>
</evidence>
<feature type="region of interest" description="Disordered" evidence="5">
    <location>
        <begin position="21"/>
        <end position="72"/>
    </location>
</feature>
<feature type="domain" description="Glycosyl hydrolase family 32 N-terminal" evidence="7">
    <location>
        <begin position="116"/>
        <end position="476"/>
    </location>
</feature>
<evidence type="ECO:0000256" key="6">
    <source>
        <dbReference type="SAM" id="SignalP"/>
    </source>
</evidence>
<dbReference type="AlphaFoldDB" id="A0AAE0TPJ2"/>
<evidence type="ECO:0000259" key="8">
    <source>
        <dbReference type="Pfam" id="PF08244"/>
    </source>
</evidence>
<dbReference type="InterPro" id="IPR001362">
    <property type="entry name" value="Glyco_hydro_32"/>
</dbReference>
<feature type="compositionally biased region" description="Pro residues" evidence="5">
    <location>
        <begin position="27"/>
        <end position="39"/>
    </location>
</feature>
<dbReference type="GO" id="GO:0005737">
    <property type="term" value="C:cytoplasm"/>
    <property type="evidence" value="ECO:0007669"/>
    <property type="project" value="TreeGrafter"/>
</dbReference>
<evidence type="ECO:0000313" key="10">
    <source>
        <dbReference type="Proteomes" id="UP001274830"/>
    </source>
</evidence>
<keyword evidence="10" id="KW-1185">Reference proteome</keyword>
<reference evidence="9" key="1">
    <citation type="submission" date="2023-07" db="EMBL/GenBank/DDBJ databases">
        <title>Black Yeasts Isolated from many extreme environments.</title>
        <authorList>
            <person name="Coleine C."/>
            <person name="Stajich J.E."/>
            <person name="Selbmann L."/>
        </authorList>
    </citation>
    <scope>NUCLEOTIDE SEQUENCE</scope>
    <source>
        <strain evidence="9">CCFEE 5485</strain>
    </source>
</reference>
<dbReference type="CDD" id="cd18621">
    <property type="entry name" value="GH32_XdINV-like"/>
    <property type="match status" value="1"/>
</dbReference>
<dbReference type="InterPro" id="IPR023296">
    <property type="entry name" value="Glyco_hydro_beta-prop_sf"/>
</dbReference>
<dbReference type="Pfam" id="PF08244">
    <property type="entry name" value="Glyco_hydro_32C"/>
    <property type="match status" value="1"/>
</dbReference>
<dbReference type="InterPro" id="IPR013148">
    <property type="entry name" value="Glyco_hydro_32_N"/>
</dbReference>
<dbReference type="GO" id="GO:0005987">
    <property type="term" value="P:sucrose catabolic process"/>
    <property type="evidence" value="ECO:0007669"/>
    <property type="project" value="TreeGrafter"/>
</dbReference>
<dbReference type="SMART" id="SM00640">
    <property type="entry name" value="Glyco_32"/>
    <property type="match status" value="1"/>
</dbReference>
<evidence type="ECO:0000256" key="3">
    <source>
        <dbReference type="ARBA" id="ARBA00023295"/>
    </source>
</evidence>
<accession>A0AAE0TPJ2</accession>
<dbReference type="Gene3D" id="2.115.10.20">
    <property type="entry name" value="Glycosyl hydrolase domain, family 43"/>
    <property type="match status" value="1"/>
</dbReference>
<dbReference type="PANTHER" id="PTHR42800:SF3">
    <property type="entry name" value="GLYCOSYL HYDROLASE FAMILY 32 N-TERMINAL DOMAIN-CONTAINING PROTEIN"/>
    <property type="match status" value="1"/>
</dbReference>
<keyword evidence="6" id="KW-0732">Signal</keyword>
<dbReference type="SUPFAM" id="SSF75005">
    <property type="entry name" value="Arabinanase/levansucrase/invertase"/>
    <property type="match status" value="1"/>
</dbReference>
<comment type="caution">
    <text evidence="9">The sequence shown here is derived from an EMBL/GenBank/DDBJ whole genome shotgun (WGS) entry which is preliminary data.</text>
</comment>
<dbReference type="PANTHER" id="PTHR42800">
    <property type="entry name" value="EXOINULINASE INUD (AFU_ORTHOLOGUE AFUA_5G00480)"/>
    <property type="match status" value="1"/>
</dbReference>
<dbReference type="InterPro" id="IPR013189">
    <property type="entry name" value="Glyco_hydro_32_C"/>
</dbReference>
<proteinExistence type="inferred from homology"/>
<gene>
    <name evidence="9" type="ORF">LTR78_008682</name>
</gene>
<evidence type="ECO:0000256" key="1">
    <source>
        <dbReference type="ARBA" id="ARBA00009902"/>
    </source>
</evidence>
<evidence type="ECO:0000313" key="9">
    <source>
        <dbReference type="EMBL" id="KAK3671404.1"/>
    </source>
</evidence>
<dbReference type="SUPFAM" id="SSF49899">
    <property type="entry name" value="Concanavalin A-like lectins/glucanases"/>
    <property type="match status" value="1"/>
</dbReference>
<dbReference type="EMBL" id="JAUTXT010000043">
    <property type="protein sequence ID" value="KAK3671404.1"/>
    <property type="molecule type" value="Genomic_DNA"/>
</dbReference>
<protein>
    <recommendedName>
        <fullName evidence="11">Beta-fructofuranosidase</fullName>
    </recommendedName>
</protein>
<feature type="chain" id="PRO_5041901460" description="Beta-fructofuranosidase" evidence="6">
    <location>
        <begin position="20"/>
        <end position="708"/>
    </location>
</feature>
<feature type="domain" description="Glycosyl hydrolase family 32 C-terminal" evidence="8">
    <location>
        <begin position="538"/>
        <end position="673"/>
    </location>
</feature>
<dbReference type="GO" id="GO:0004575">
    <property type="term" value="F:sucrose alpha-glucosidase activity"/>
    <property type="evidence" value="ECO:0007669"/>
    <property type="project" value="TreeGrafter"/>
</dbReference>
<name>A0AAE0TPJ2_9PEZI</name>
<dbReference type="InterPro" id="IPR013320">
    <property type="entry name" value="ConA-like_dom_sf"/>
</dbReference>
<evidence type="ECO:0000256" key="5">
    <source>
        <dbReference type="SAM" id="MobiDB-lite"/>
    </source>
</evidence>
<organism evidence="9 10">
    <name type="scientific">Recurvomyces mirabilis</name>
    <dbReference type="NCBI Taxonomy" id="574656"/>
    <lineage>
        <taxon>Eukaryota</taxon>
        <taxon>Fungi</taxon>
        <taxon>Dikarya</taxon>
        <taxon>Ascomycota</taxon>
        <taxon>Pezizomycotina</taxon>
        <taxon>Dothideomycetes</taxon>
        <taxon>Dothideomycetidae</taxon>
        <taxon>Mycosphaerellales</taxon>
        <taxon>Teratosphaeriaceae</taxon>
        <taxon>Recurvomyces</taxon>
    </lineage>
</organism>
<dbReference type="Pfam" id="PF00251">
    <property type="entry name" value="Glyco_hydro_32N"/>
    <property type="match status" value="1"/>
</dbReference>
<sequence length="708" mass="75289">MRTTTTAAALLAALPVGIAQQWGPQHWGPPDPPSGPPGGHPGGWGPPNGPGPHSWPGQPAPSPASSAAASGASSAAASTSSAASGSNSQSCTPLTASMIEASGNNSLFTRWRPHSHFMAPAGWMNDPCGPMYDPTRDIYHLFYQWHPQHINWGNISWGYATSKDLITWTDHVGWQDNQALALGPSGNGSFPSHYNGLGIFSGTAQPVNLQGEVDGTLLLMYTSVSWLPTSWNIPYHPHTESQSLALSTDGGKTFQEYAGNPVISATANTAPMGWNVTGFRDPFLEPWPAMDAVLGMSEPHYYAVFGSGIKGVGPRIPFWTAPARNLTDWTFLGALWEPADNTSLGPVLSTGTYGFNFEVSGFFSLPDKKGDLHYFVNMGTEGGNVSFHESAHWALWNEGTISKRANGSAAFTPTAGGAGDWGLSYALTSFNDTKNNRRVQWAWTPEDLTGDGGLFSASQQGFQGSLALPRELFVHEVDGVTDKDGSLAASKEAVLVSTGNGAYTAQTLGVRPLPDVVAGITSNATHMAYAAGTVTASKIVQKQGDAYMELKATISSSTGAAGVIIAASPDMKEYTTIMYEPTNHTILVDRSHSSAIEGFANVTVTGYFSPYTVGSQTEAINMDIFIDGSLVEIYVNERFALATRIYPSMQCSTGFGVYVADGSSATFAGVEAWMGTMNVWPQRPLDSSSPLLWDSAAQTNNYTWWSGN</sequence>
<comment type="similarity">
    <text evidence="1 4">Belongs to the glycosyl hydrolase 32 family.</text>
</comment>
<dbReference type="Proteomes" id="UP001274830">
    <property type="component" value="Unassembled WGS sequence"/>
</dbReference>